<keyword evidence="7" id="KW-0406">Ion transport</keyword>
<dbReference type="Gene3D" id="1.20.1530.20">
    <property type="match status" value="1"/>
</dbReference>
<dbReference type="InterPro" id="IPR006153">
    <property type="entry name" value="Cation/H_exchanger_TM"/>
</dbReference>
<dbReference type="Gene3D" id="3.40.50.720">
    <property type="entry name" value="NAD(P)-binding Rossmann-like Domain"/>
    <property type="match status" value="1"/>
</dbReference>
<evidence type="ECO:0000259" key="10">
    <source>
        <dbReference type="PROSITE" id="PS51201"/>
    </source>
</evidence>
<comment type="caution">
    <text evidence="11">The sequence shown here is derived from an EMBL/GenBank/DDBJ whole genome shotgun (WGS) entry which is preliminary data.</text>
</comment>
<evidence type="ECO:0000256" key="8">
    <source>
        <dbReference type="ARBA" id="ARBA00023136"/>
    </source>
</evidence>
<evidence type="ECO:0000256" key="5">
    <source>
        <dbReference type="ARBA" id="ARBA00022692"/>
    </source>
</evidence>
<keyword evidence="6 9" id="KW-1133">Transmembrane helix</keyword>
<feature type="transmembrane region" description="Helical" evidence="9">
    <location>
        <begin position="44"/>
        <end position="62"/>
    </location>
</feature>
<dbReference type="GO" id="GO:0016020">
    <property type="term" value="C:membrane"/>
    <property type="evidence" value="ECO:0007669"/>
    <property type="project" value="UniProtKB-SubCell"/>
</dbReference>
<evidence type="ECO:0000256" key="6">
    <source>
        <dbReference type="ARBA" id="ARBA00022989"/>
    </source>
</evidence>
<reference evidence="11 12" key="1">
    <citation type="submission" date="2019-04" db="EMBL/GenBank/DDBJ databases">
        <authorList>
            <person name="Hwang J.C."/>
        </authorList>
    </citation>
    <scope>NUCLEOTIDE SEQUENCE [LARGE SCALE GENOMIC DNA]</scope>
    <source>
        <strain evidence="11 12">IMCC35001</strain>
    </source>
</reference>
<organism evidence="11 12">
    <name type="scientific">Ferrimonas sediminicola</name>
    <dbReference type="NCBI Taxonomy" id="2569538"/>
    <lineage>
        <taxon>Bacteria</taxon>
        <taxon>Pseudomonadati</taxon>
        <taxon>Pseudomonadota</taxon>
        <taxon>Gammaproteobacteria</taxon>
        <taxon>Alteromonadales</taxon>
        <taxon>Ferrimonadaceae</taxon>
        <taxon>Ferrimonas</taxon>
    </lineage>
</organism>
<feature type="transmembrane region" description="Helical" evidence="9">
    <location>
        <begin position="333"/>
        <end position="352"/>
    </location>
</feature>
<dbReference type="GO" id="GO:0015297">
    <property type="term" value="F:antiporter activity"/>
    <property type="evidence" value="ECO:0007669"/>
    <property type="project" value="UniProtKB-KW"/>
</dbReference>
<feature type="transmembrane region" description="Helical" evidence="9">
    <location>
        <begin position="168"/>
        <end position="185"/>
    </location>
</feature>
<dbReference type="AlphaFoldDB" id="A0A4U1B6D8"/>
<comment type="subcellular location">
    <subcellularLocation>
        <location evidence="1">Membrane</location>
        <topology evidence="1">Multi-pass membrane protein</topology>
    </subcellularLocation>
</comment>
<feature type="transmembrane region" description="Helical" evidence="9">
    <location>
        <begin position="197"/>
        <end position="217"/>
    </location>
</feature>
<feature type="transmembrane region" description="Helical" evidence="9">
    <location>
        <begin position="83"/>
        <end position="104"/>
    </location>
</feature>
<keyword evidence="5 9" id="KW-0812">Transmembrane</keyword>
<gene>
    <name evidence="11" type="ORF">FCL40_18325</name>
</gene>
<evidence type="ECO:0000256" key="2">
    <source>
        <dbReference type="ARBA" id="ARBA00005551"/>
    </source>
</evidence>
<dbReference type="Pfam" id="PF00999">
    <property type="entry name" value="Na_H_Exchanger"/>
    <property type="match status" value="1"/>
</dbReference>
<sequence length="531" mass="57512">MDPLLLLTPLLLALVAVRIGLPPLIGYLTAGFALFGAGIDALDFLNPVADLGVLLLLFAIGLKLDLNSLTKREVWGTATTHMLIIVFVCSLLIKALALLGLGLFDQLSNPQILTLGFALSFSSTVFAIKTLEESGDLQSLYGRTAIGILIMQDIFAVVYLTISKGVWPSPWALVLLALPLARPLLFRIMKSSGHGEMLVLFGLVMALVPGAALFDAVGLKPDLGALLMGILLAGHAKSSELSKSLFLFKELFLVAFFLTIGQQGIPSLEEITTALALLTLLPLKLLLFVGLLLLFRLRLRTSFMSALTLGNFSEFGLIVMTAAIATGGLEATWLRVIALMVAFSFLIAAPLGRLSQGIYQWLLPRLSHWQRHPLHPEDQPIHIGQPKILIFGMGRIGSAAYDSLDMAHQGQVMGIDHKQEIIERHKSEGRRAVLGDGTDSDFWDKLVPSSSIDLIVLAMPSHQGNLHTAELLFNSDYKGKVTAIVRYPDEEEALIDMGVHSVYNIYQAAGTGLADQILETLPASLKSNPSL</sequence>
<dbReference type="PANTHER" id="PTHR42751:SF1">
    <property type="entry name" value="CATION_PROTON ANTIPORTER YBAL-RELATED"/>
    <property type="match status" value="1"/>
</dbReference>
<dbReference type="EMBL" id="SWCI01000027">
    <property type="protein sequence ID" value="TKB45995.1"/>
    <property type="molecule type" value="Genomic_DNA"/>
</dbReference>
<feature type="transmembrane region" description="Helical" evidence="9">
    <location>
        <begin position="140"/>
        <end position="162"/>
    </location>
</feature>
<feature type="transmembrane region" description="Helical" evidence="9">
    <location>
        <begin position="271"/>
        <end position="295"/>
    </location>
</feature>
<dbReference type="Proteomes" id="UP000305674">
    <property type="component" value="Unassembled WGS sequence"/>
</dbReference>
<accession>A0A4U1B6D8</accession>
<name>A0A4U1B6D8_9GAMM</name>
<dbReference type="RefSeq" id="WP_136854718.1">
    <property type="nucleotide sequence ID" value="NZ_SWCI01000027.1"/>
</dbReference>
<dbReference type="OrthoDB" id="3418949at2"/>
<evidence type="ECO:0000256" key="9">
    <source>
        <dbReference type="SAM" id="Phobius"/>
    </source>
</evidence>
<evidence type="ECO:0000256" key="3">
    <source>
        <dbReference type="ARBA" id="ARBA00022448"/>
    </source>
</evidence>
<keyword evidence="12" id="KW-1185">Reference proteome</keyword>
<dbReference type="GO" id="GO:1902600">
    <property type="term" value="P:proton transmembrane transport"/>
    <property type="evidence" value="ECO:0007669"/>
    <property type="project" value="InterPro"/>
</dbReference>
<feature type="transmembrane region" description="Helical" evidence="9">
    <location>
        <begin position="307"/>
        <end position="327"/>
    </location>
</feature>
<keyword evidence="4" id="KW-0050">Antiport</keyword>
<evidence type="ECO:0000313" key="12">
    <source>
        <dbReference type="Proteomes" id="UP000305674"/>
    </source>
</evidence>
<dbReference type="Pfam" id="PF02254">
    <property type="entry name" value="TrkA_N"/>
    <property type="match status" value="1"/>
</dbReference>
<evidence type="ECO:0000256" key="4">
    <source>
        <dbReference type="ARBA" id="ARBA00022449"/>
    </source>
</evidence>
<feature type="domain" description="RCK N-terminal" evidence="10">
    <location>
        <begin position="385"/>
        <end position="510"/>
    </location>
</feature>
<proteinExistence type="inferred from homology"/>
<dbReference type="InterPro" id="IPR036291">
    <property type="entry name" value="NAD(P)-bd_dom_sf"/>
</dbReference>
<dbReference type="InterPro" id="IPR003148">
    <property type="entry name" value="RCK_N"/>
</dbReference>
<dbReference type="GO" id="GO:0006813">
    <property type="term" value="P:potassium ion transport"/>
    <property type="evidence" value="ECO:0007669"/>
    <property type="project" value="InterPro"/>
</dbReference>
<comment type="similarity">
    <text evidence="2">Belongs to the monovalent cation:proton antiporter 2 (CPA2) transporter (TC 2.A.37) family.</text>
</comment>
<keyword evidence="8 9" id="KW-0472">Membrane</keyword>
<evidence type="ECO:0000256" key="1">
    <source>
        <dbReference type="ARBA" id="ARBA00004141"/>
    </source>
</evidence>
<dbReference type="PANTHER" id="PTHR42751">
    <property type="entry name" value="SODIUM/HYDROGEN EXCHANGER FAMILY/TRKA DOMAIN PROTEIN"/>
    <property type="match status" value="1"/>
</dbReference>
<protein>
    <submittedName>
        <fullName evidence="11">Potassium transporter Kef</fullName>
    </submittedName>
</protein>
<dbReference type="PROSITE" id="PS51201">
    <property type="entry name" value="RCK_N"/>
    <property type="match status" value="1"/>
</dbReference>
<evidence type="ECO:0000313" key="11">
    <source>
        <dbReference type="EMBL" id="TKB45995.1"/>
    </source>
</evidence>
<keyword evidence="3" id="KW-0813">Transport</keyword>
<evidence type="ECO:0000256" key="7">
    <source>
        <dbReference type="ARBA" id="ARBA00023065"/>
    </source>
</evidence>
<dbReference type="SUPFAM" id="SSF51735">
    <property type="entry name" value="NAD(P)-binding Rossmann-fold domains"/>
    <property type="match status" value="1"/>
</dbReference>
<dbReference type="InterPro" id="IPR038770">
    <property type="entry name" value="Na+/solute_symporter_sf"/>
</dbReference>